<sequence>MPHHRSRLHTERLPHPRKRHHHREQHRLHHVDAFQRFPSAQDVRHREVDELRKRFLALRHRSGEHRRGIQQLPPHRNPLRALTREHEDNAVPRLGGGDLHGVVTGPHHGTEREHRPVGQRPRHVRRVGGGAAQGSGPLVRGGLGGAGDRPRRHRAQRPGGDLRPLLRFRVLRGLLDDDVGVGAGDAERRHRRPARPVRLRPRLGLGEQPHRPRRPVDVGGRLVDVQGLGQHPVAQGHDHLDDAADPGGGLGVPDVGLERAQPQRALRGPVAAVGGQDGLGLDGVAERGAGAVRLDGVDVGGGQARVGQRLADDPLLRRPVGGGEPVGGAVLVDRRAPDDGQHAVPVAAGVGQPFQQDDASALGEPGAVGGLGERLAPAVGGEPALTADLDERPRGAHHGDPAGQGHPALALAQGGDRQVQRHQRRRARGVHGDRRTLQAQGVGDPAGDDAAGPAGAQEPLDALGDRGQPGDVVVVVHQPGEHADAAGAQPRRVDARPLERLPGHLQQQPLLRVHRQRLARGDAEETRVEPGDVVEEPRLAGVAGAGGGRVRVVEPFQVPAPVGGERADAVAALGDHPPQVLRRGHPAGVAAGHADHGDRLVRPLLLLPQALAGLVQVGGDLLEEVAELLLVGARLVRVGHRGRSPRVALGGRAGRSR</sequence>
<dbReference type="EMBL" id="AYXG01000030">
    <property type="protein sequence ID" value="EWC63862.1"/>
    <property type="molecule type" value="Genomic_DNA"/>
</dbReference>
<dbReference type="AntiFam" id="ANF00248">
    <property type="entry name" value="Shadow ORF (opposite ppsD)"/>
</dbReference>
<gene>
    <name evidence="2" type="ORF">UO65_0810</name>
</gene>
<dbReference type="AlphaFoldDB" id="W7J4C3"/>
<organism evidence="2 3">
    <name type="scientific">Actinokineospora spheciospongiae</name>
    <dbReference type="NCBI Taxonomy" id="909613"/>
    <lineage>
        <taxon>Bacteria</taxon>
        <taxon>Bacillati</taxon>
        <taxon>Actinomycetota</taxon>
        <taxon>Actinomycetes</taxon>
        <taxon>Pseudonocardiales</taxon>
        <taxon>Pseudonocardiaceae</taxon>
        <taxon>Actinokineospora</taxon>
    </lineage>
</organism>
<protein>
    <submittedName>
        <fullName evidence="2">Uncharacterized protein</fullName>
    </submittedName>
</protein>
<feature type="region of interest" description="Disordered" evidence="1">
    <location>
        <begin position="356"/>
        <end position="468"/>
    </location>
</feature>
<keyword evidence="3" id="KW-1185">Reference proteome</keyword>
<dbReference type="STRING" id="909613.UO65_0810"/>
<accession>W7J4C3</accession>
<dbReference type="Proteomes" id="UP000019277">
    <property type="component" value="Unassembled WGS sequence"/>
</dbReference>
<feature type="region of interest" description="Disordered" evidence="1">
    <location>
        <begin position="126"/>
        <end position="160"/>
    </location>
</feature>
<feature type="compositionally biased region" description="Basic residues" evidence="1">
    <location>
        <begin position="15"/>
        <end position="25"/>
    </location>
</feature>
<feature type="compositionally biased region" description="Low complexity" evidence="1">
    <location>
        <begin position="438"/>
        <end position="459"/>
    </location>
</feature>
<feature type="compositionally biased region" description="Basic residues" evidence="1">
    <location>
        <begin position="420"/>
        <end position="429"/>
    </location>
</feature>
<proteinExistence type="predicted"/>
<comment type="caution">
    <text evidence="2">The sequence shown here is derived from an EMBL/GenBank/DDBJ whole genome shotgun (WGS) entry which is preliminary data.</text>
</comment>
<feature type="region of interest" description="Disordered" evidence="1">
    <location>
        <begin position="232"/>
        <end position="254"/>
    </location>
</feature>
<evidence type="ECO:0000313" key="3">
    <source>
        <dbReference type="Proteomes" id="UP000019277"/>
    </source>
</evidence>
<name>W7J4C3_9PSEU</name>
<dbReference type="PATRIC" id="fig|909613.9.peg.829"/>
<evidence type="ECO:0000313" key="2">
    <source>
        <dbReference type="EMBL" id="EWC63862.1"/>
    </source>
</evidence>
<feature type="region of interest" description="Disordered" evidence="1">
    <location>
        <begin position="1"/>
        <end position="25"/>
    </location>
</feature>
<feature type="compositionally biased region" description="Gly residues" evidence="1">
    <location>
        <begin position="127"/>
        <end position="147"/>
    </location>
</feature>
<dbReference type="eggNOG" id="ENOG5031SXX">
    <property type="taxonomic scope" value="Bacteria"/>
</dbReference>
<feature type="compositionally biased region" description="Basic and acidic residues" evidence="1">
    <location>
        <begin position="389"/>
        <end position="400"/>
    </location>
</feature>
<reference evidence="2 3" key="1">
    <citation type="journal article" date="2014" name="Genome Announc.">
        <title>Draft Genome Sequence of the Antitrypanosomally Active Sponge-Associated Bacterium Actinokineospora sp. Strain EG49.</title>
        <authorList>
            <person name="Harjes J."/>
            <person name="Ryu T."/>
            <person name="Abdelmohsen U.R."/>
            <person name="Moitinho-Silva L."/>
            <person name="Horn H."/>
            <person name="Ravasi T."/>
            <person name="Hentschel U."/>
        </authorList>
    </citation>
    <scope>NUCLEOTIDE SEQUENCE [LARGE SCALE GENOMIC DNA]</scope>
    <source>
        <strain evidence="2 3">EG49</strain>
    </source>
</reference>
<evidence type="ECO:0000256" key="1">
    <source>
        <dbReference type="SAM" id="MobiDB-lite"/>
    </source>
</evidence>